<dbReference type="CDD" id="cd08501">
    <property type="entry name" value="PBP2_Lpqw"/>
    <property type="match status" value="1"/>
</dbReference>
<evidence type="ECO:0000256" key="1">
    <source>
        <dbReference type="SAM" id="SignalP"/>
    </source>
</evidence>
<feature type="chain" id="PRO_5039469768" description="Solute-binding protein family 5 domain-containing protein" evidence="1">
    <location>
        <begin position="19"/>
        <end position="549"/>
    </location>
</feature>
<evidence type="ECO:0000313" key="4">
    <source>
        <dbReference type="Proteomes" id="UP000004816"/>
    </source>
</evidence>
<dbReference type="PANTHER" id="PTHR30290:SF65">
    <property type="entry name" value="MONOACYL PHOSPHATIDYLINOSITOL TETRAMANNOSIDE-BINDING PROTEIN LPQW-RELATED"/>
    <property type="match status" value="1"/>
</dbReference>
<name>E5XMK7_SEGRC</name>
<dbReference type="GO" id="GO:0015833">
    <property type="term" value="P:peptide transport"/>
    <property type="evidence" value="ECO:0007669"/>
    <property type="project" value="TreeGrafter"/>
</dbReference>
<protein>
    <recommendedName>
        <fullName evidence="2">Solute-binding protein family 5 domain-containing protein</fullName>
    </recommendedName>
</protein>
<dbReference type="AlphaFoldDB" id="E5XMK7"/>
<dbReference type="Gene3D" id="3.90.76.10">
    <property type="entry name" value="Dipeptide-binding Protein, Domain 1"/>
    <property type="match status" value="1"/>
</dbReference>
<dbReference type="HOGENOM" id="CLU_017028_11_1_11"/>
<feature type="domain" description="Solute-binding protein family 5" evidence="2">
    <location>
        <begin position="108"/>
        <end position="449"/>
    </location>
</feature>
<reference evidence="3 4" key="1">
    <citation type="journal article" date="2011" name="Stand. Genomic Sci.">
        <title>High quality draft genome sequence of Segniliparus rugosus CDC 945(T)= (ATCC BAA-974(T)).</title>
        <authorList>
            <person name="Earl A.M."/>
            <person name="Desjardins C.A."/>
            <person name="Fitzgerald M.G."/>
            <person name="Arachchi H.M."/>
            <person name="Zeng Q."/>
            <person name="Mehta T."/>
            <person name="Griggs A."/>
            <person name="Birren B.W."/>
            <person name="Toney N.C."/>
            <person name="Carr J."/>
            <person name="Posey J."/>
            <person name="Butler W.R."/>
        </authorList>
    </citation>
    <scope>NUCLEOTIDE SEQUENCE [LARGE SCALE GENOMIC DNA]</scope>
    <source>
        <strain evidence="4">ATCC BAA-974 / DSM 45345 / CCUG 50838 / CIP 108380 / JCM 13579 / CDC 945</strain>
    </source>
</reference>
<dbReference type="GO" id="GO:1904680">
    <property type="term" value="F:peptide transmembrane transporter activity"/>
    <property type="evidence" value="ECO:0007669"/>
    <property type="project" value="TreeGrafter"/>
</dbReference>
<dbReference type="Gene3D" id="3.10.105.10">
    <property type="entry name" value="Dipeptide-binding Protein, Domain 3"/>
    <property type="match status" value="1"/>
</dbReference>
<organism evidence="3 4">
    <name type="scientific">Segniliparus rugosus (strain ATCC BAA-974 / DSM 45345 / CCUG 50838 / CIP 108380 / JCM 13579 / CDC 945)</name>
    <dbReference type="NCBI Taxonomy" id="679197"/>
    <lineage>
        <taxon>Bacteria</taxon>
        <taxon>Bacillati</taxon>
        <taxon>Actinomycetota</taxon>
        <taxon>Actinomycetes</taxon>
        <taxon>Mycobacteriales</taxon>
        <taxon>Segniliparaceae</taxon>
        <taxon>Segniliparus</taxon>
    </lineage>
</organism>
<dbReference type="Proteomes" id="UP000004816">
    <property type="component" value="Unassembled WGS sequence"/>
</dbReference>
<dbReference type="STRING" id="679197.HMPREF9336_00727"/>
<dbReference type="InterPro" id="IPR000914">
    <property type="entry name" value="SBP_5_dom"/>
</dbReference>
<dbReference type="InterPro" id="IPR039424">
    <property type="entry name" value="SBP_5"/>
</dbReference>
<feature type="signal peptide" evidence="1">
    <location>
        <begin position="1"/>
        <end position="18"/>
    </location>
</feature>
<sequence>MIARRSLLLGLASLPLAASCGLPLVKPKQGDDPLRATDPETLRQGGVFRWPVDDFPKNFNSLQADMTGYTRDIMAPCLPTPFRADPRGSLTRRAEYFTAIDLEPGEPQTVVYTINPRARWSDGTAITWEDLHWQWRALSGSDPRYFVASTTGYRDIAAVDKGSDERQAVVSFARPYADWRKLFGLLYPRTTNADPDSFNKGWILGAGGPGRLPVTAGPFKVGAYDEGQGRIVMVPDPNWWGRRPRLGSLVFLSLPKEAQIGALQNGEIDYMNLLAAAPALAVAEHTKGIEIRPGPSSTISLLAFCGRNGSVCADIGLRRAVVKGIDRGKIASTLIGSVAADPAASYNLMFLRSAAGYEDHRDVLPYDPQAARAELEALGYRRPRIRFVIPAQNATGADIGKILQQMLAEIGIDLVIEAVPSAGFFRDHINVGDFDLTTFRTECTPYPSDTAPNYGLYRTARGEPDVQQNYGQIGSDKLNGLLDRMQAELDPERMRRIANAADREIAQIAHSLSLFETPYNYAVRETVRNFGASGIGDTDYAAIGYASAR</sequence>
<dbReference type="eggNOG" id="COG0747">
    <property type="taxonomic scope" value="Bacteria"/>
</dbReference>
<keyword evidence="4" id="KW-1185">Reference proteome</keyword>
<dbReference type="Gene3D" id="3.40.190.10">
    <property type="entry name" value="Periplasmic binding protein-like II"/>
    <property type="match status" value="1"/>
</dbReference>
<dbReference type="RefSeq" id="WP_007467924.1">
    <property type="nucleotide sequence ID" value="NZ_KI391954.1"/>
</dbReference>
<dbReference type="EMBL" id="ACZI02000003">
    <property type="protein sequence ID" value="EFV14417.1"/>
    <property type="molecule type" value="Genomic_DNA"/>
</dbReference>
<comment type="caution">
    <text evidence="3">The sequence shown here is derived from an EMBL/GenBank/DDBJ whole genome shotgun (WGS) entry which is preliminary data.</text>
</comment>
<dbReference type="Pfam" id="PF00496">
    <property type="entry name" value="SBP_bac_5"/>
    <property type="match status" value="1"/>
</dbReference>
<dbReference type="OrthoDB" id="7888869at2"/>
<dbReference type="SUPFAM" id="SSF53850">
    <property type="entry name" value="Periplasmic binding protein-like II"/>
    <property type="match status" value="1"/>
</dbReference>
<gene>
    <name evidence="3" type="ORF">HMPREF9336_00727</name>
</gene>
<evidence type="ECO:0000259" key="2">
    <source>
        <dbReference type="Pfam" id="PF00496"/>
    </source>
</evidence>
<proteinExistence type="predicted"/>
<dbReference type="PANTHER" id="PTHR30290">
    <property type="entry name" value="PERIPLASMIC BINDING COMPONENT OF ABC TRANSPORTER"/>
    <property type="match status" value="1"/>
</dbReference>
<accession>E5XMK7</accession>
<keyword evidence="1" id="KW-0732">Signal</keyword>
<dbReference type="PROSITE" id="PS51257">
    <property type="entry name" value="PROKAR_LIPOPROTEIN"/>
    <property type="match status" value="1"/>
</dbReference>
<evidence type="ECO:0000313" key="3">
    <source>
        <dbReference type="EMBL" id="EFV14417.1"/>
    </source>
</evidence>